<dbReference type="PANTHER" id="PTHR30337">
    <property type="entry name" value="COMPONENT OF ATP-DEPENDENT DSDNA EXONUCLEASE"/>
    <property type="match status" value="1"/>
</dbReference>
<reference evidence="2 3" key="1">
    <citation type="journal article" date="2014" name="Proc. Natl. Acad. Sci. U.S.A.">
        <title>Thirty-thousand-year-old distant relative of giant icosahedral DNA viruses with a pandoravirus morphology.</title>
        <authorList>
            <person name="Legendre M."/>
            <person name="Bartoli J."/>
            <person name="Shmakova L."/>
            <person name="Jeudy S."/>
            <person name="Labadie K."/>
            <person name="Adrait A."/>
            <person name="Lescot M."/>
            <person name="Poirot O."/>
            <person name="Bertaux L."/>
            <person name="Bruley C."/>
            <person name="Coute Y."/>
            <person name="Rivkina E."/>
            <person name="Abergel C."/>
            <person name="Claverie J.M."/>
        </authorList>
    </citation>
    <scope>NUCLEOTIDE SEQUENCE [LARGE SCALE GENOMIC DNA]</scope>
    <source>
        <strain evidence="2">P1084-T</strain>
    </source>
</reference>
<accession>W5S4T2</accession>
<dbReference type="InterPro" id="IPR004843">
    <property type="entry name" value="Calcineurin-like_PHP"/>
</dbReference>
<gene>
    <name evidence="2" type="ORF">pv_159</name>
</gene>
<dbReference type="InterPro" id="IPR050535">
    <property type="entry name" value="DNA_Repair-Maintenance_Comp"/>
</dbReference>
<name>W5S4T2_9VIRU</name>
<dbReference type="Gene3D" id="3.60.21.10">
    <property type="match status" value="1"/>
</dbReference>
<dbReference type="GeneID" id="18266187"/>
<dbReference type="GO" id="GO:0004527">
    <property type="term" value="F:exonuclease activity"/>
    <property type="evidence" value="ECO:0007669"/>
    <property type="project" value="UniProtKB-KW"/>
</dbReference>
<proteinExistence type="predicted"/>
<keyword evidence="2" id="KW-0269">Exonuclease</keyword>
<protein>
    <submittedName>
        <fullName evidence="2">DNA repair exonuclease</fullName>
    </submittedName>
</protein>
<dbReference type="SUPFAM" id="SSF56300">
    <property type="entry name" value="Metallo-dependent phosphatases"/>
    <property type="match status" value="1"/>
</dbReference>
<organism evidence="2 3">
    <name type="scientific">Pithovirus sibericum</name>
    <dbReference type="NCBI Taxonomy" id="1450746"/>
    <lineage>
        <taxon>Viruses</taxon>
        <taxon>Pithoviruses</taxon>
        <taxon>Orthopithovirinae</taxon>
        <taxon>Alphapithovirus</taxon>
        <taxon>Alphapithovirus sibericum</taxon>
    </lineage>
</organism>
<dbReference type="RefSeq" id="YP_009001061.1">
    <property type="nucleotide sequence ID" value="NC_023423.1"/>
</dbReference>
<dbReference type="PANTHER" id="PTHR30337:SF8">
    <property type="entry name" value="BLL4141 PROTEIN"/>
    <property type="match status" value="1"/>
</dbReference>
<dbReference type="OrthoDB" id="9744at10239"/>
<dbReference type="EMBL" id="KF740664">
    <property type="protein sequence ID" value="AHH01726.1"/>
    <property type="molecule type" value="Genomic_DNA"/>
</dbReference>
<evidence type="ECO:0000313" key="3">
    <source>
        <dbReference type="Proteomes" id="UP000202176"/>
    </source>
</evidence>
<dbReference type="Pfam" id="PF00149">
    <property type="entry name" value="Metallophos"/>
    <property type="match status" value="1"/>
</dbReference>
<feature type="domain" description="Calcineurin-like phosphoesterase" evidence="1">
    <location>
        <begin position="9"/>
        <end position="189"/>
    </location>
</feature>
<dbReference type="Proteomes" id="UP000202176">
    <property type="component" value="Segment"/>
</dbReference>
<evidence type="ECO:0000313" key="2">
    <source>
        <dbReference type="EMBL" id="AHH01726.1"/>
    </source>
</evidence>
<dbReference type="KEGG" id="vg:18266187"/>
<keyword evidence="2" id="KW-0540">Nuclease</keyword>
<keyword evidence="2" id="KW-0378">Hydrolase</keyword>
<evidence type="ECO:0000259" key="1">
    <source>
        <dbReference type="Pfam" id="PF00149"/>
    </source>
</evidence>
<keyword evidence="3" id="KW-1185">Reference proteome</keyword>
<dbReference type="InterPro" id="IPR029052">
    <property type="entry name" value="Metallo-depent_PP-like"/>
</dbReference>
<sequence length="335" mass="38123">MESKQKDKFRILVIGDPHFKVSNVRETEEMSEKILSTAFSISPDLIVCLGDVLDRHDQISVFPFKRAVEFLSKLASIAEVVVLIGNHDRPNNSTYLTDEHPFLACKQWKNLTIVDSVISKEYLGRKFLFVPYVPSGRFAETLEIDPEWKNSTCIFAHQEFTGAKMGPVISSVENWRLDFPLIVSGHIHDFQEVAPNLLYVGTPIQHGFADSIDKTISLFTWDFSNPSPNYSHERIDLGCQKKKVIHVSPNQIDSFHPAQNTVTKLVIEGTASELKALIKSSKVSTLREAGVEVRFKTLNETPSFRYSKRNYQETLRNLIGEDSRQLKWYTQISSS</sequence>